<protein>
    <recommendedName>
        <fullName evidence="5">NACHT domain-containing protein</fullName>
    </recommendedName>
</protein>
<comment type="caution">
    <text evidence="2">The sequence shown here is derived from an EMBL/GenBank/DDBJ whole genome shotgun (WGS) entry which is preliminary data.</text>
</comment>
<evidence type="ECO:0000313" key="4">
    <source>
        <dbReference type="Proteomes" id="UP000494256"/>
    </source>
</evidence>
<dbReference type="InterPro" id="IPR027417">
    <property type="entry name" value="P-loop_NTPase"/>
</dbReference>
<dbReference type="OrthoDB" id="6693298at2759"/>
<dbReference type="EMBL" id="CADEBC010000428">
    <property type="protein sequence ID" value="CAB3230646.1"/>
    <property type="molecule type" value="Genomic_DNA"/>
</dbReference>
<accession>A0A8S0ZMS2</accession>
<dbReference type="Proteomes" id="UP000494106">
    <property type="component" value="Unassembled WGS sequence"/>
</dbReference>
<reference evidence="3 4" key="1">
    <citation type="submission" date="2020-04" db="EMBL/GenBank/DDBJ databases">
        <authorList>
            <person name="Wallbank WR R."/>
            <person name="Pardo Diaz C."/>
            <person name="Kozak K."/>
            <person name="Martin S."/>
            <person name="Jiggins C."/>
            <person name="Moest M."/>
            <person name="Warren A I."/>
            <person name="Byers J.R.P. K."/>
            <person name="Montejo-Kovacevich G."/>
            <person name="Yen C E."/>
        </authorList>
    </citation>
    <scope>NUCLEOTIDE SEQUENCE [LARGE SCALE GENOMIC DNA]</scope>
</reference>
<proteinExistence type="predicted"/>
<dbReference type="Gene3D" id="3.40.50.300">
    <property type="entry name" value="P-loop containing nucleotide triphosphate hydrolases"/>
    <property type="match status" value="1"/>
</dbReference>
<keyword evidence="3" id="KW-1185">Reference proteome</keyword>
<dbReference type="EMBL" id="CADEBD010000294">
    <property type="protein sequence ID" value="CAB3234331.1"/>
    <property type="molecule type" value="Genomic_DNA"/>
</dbReference>
<gene>
    <name evidence="1" type="ORF">APLA_LOCUS4290</name>
    <name evidence="2" type="ORF">APLA_LOCUS6554</name>
</gene>
<evidence type="ECO:0008006" key="5">
    <source>
        <dbReference type="Google" id="ProtNLM"/>
    </source>
</evidence>
<dbReference type="SUPFAM" id="SSF52540">
    <property type="entry name" value="P-loop containing nucleoside triphosphate hydrolases"/>
    <property type="match status" value="1"/>
</dbReference>
<dbReference type="Proteomes" id="UP000494256">
    <property type="component" value="Unassembled WGS sequence"/>
</dbReference>
<organism evidence="2 4">
    <name type="scientific">Arctia plantaginis</name>
    <name type="common">Wood tiger moth</name>
    <name type="synonym">Phalaena plantaginis</name>
    <dbReference type="NCBI Taxonomy" id="874455"/>
    <lineage>
        <taxon>Eukaryota</taxon>
        <taxon>Metazoa</taxon>
        <taxon>Ecdysozoa</taxon>
        <taxon>Arthropoda</taxon>
        <taxon>Hexapoda</taxon>
        <taxon>Insecta</taxon>
        <taxon>Pterygota</taxon>
        <taxon>Neoptera</taxon>
        <taxon>Endopterygota</taxon>
        <taxon>Lepidoptera</taxon>
        <taxon>Glossata</taxon>
        <taxon>Ditrysia</taxon>
        <taxon>Noctuoidea</taxon>
        <taxon>Erebidae</taxon>
        <taxon>Arctiinae</taxon>
        <taxon>Arctia</taxon>
    </lineage>
</organism>
<evidence type="ECO:0000313" key="1">
    <source>
        <dbReference type="EMBL" id="CAB3230646.1"/>
    </source>
</evidence>
<name>A0A8S0ZMS2_ARCPL</name>
<sequence length="1636" mass="190699">MQSKNYNVAGGRIEARNSSPVSHIFRKRSGTAGIRGQLYETKLLTLILHRLLNDDTIEEFVIGTNIEGLGALDDIVLRYKRKCSRKSKIIFLQAKHKDDRTKNKLTIDSIFKKDGDFSFQKYFESYLKIKQILLNDDNSVMFRGPKEDIEVEFIIFTPAKENIPENKLSKSVDFESVIKTEESVFQLKCDNEEVEYLLEGIRKSRVSLLAKSVANFIKKKNYKKVMDCCIIKEYHVFLSLNIISIEDEKIIKSSDSSSIDTENSYYTGKFSHSFLKSKDDYLTLMKQVLRNELRDIKDAVEQQEEDILETYRFELPIDFGNRIFRFNGNKRKQEKRLNHMCFIFRMLLQCDDEQDSKIKLDNSSIGSHKIIQREWLEKHWLGGLVGNLLINDGETEILKFNLVEESLSTDNINILRYLKKHYNLSKFRFNINIDGFPKPTLFSTNHDRELVRHFLGALKFYANQAQENEVEEIIKNEIKVCYLPHNLQNSLFLAKNDLIYLKVHDEIQKWWKKTPSASYLTETCTYYKQAEQEILKTHLINFINFIFKKELQHMCIEFDSEAISSLPLDGFLKNQEKVLIILSDEIHFSSRKVIQYFDNIIAPHDCICIHLDSMLIKSSLDTLQHEIQLATNPVLILTTQDHNDITNHCKTMEKFITLFNGQIIIIADSRFEQNLIAIFNVVPDIYKDSKNNFNDLSCNIRNTILESKVIFQGVDVTVDTVFDNASLNVFSPQLLQQIIYNKSIELGQSLNNTVYCKTTDFFVDRHLCRYITLNINKHKDTFWYLEDEKPKNMVLQKGKDIVINTESESMFQKICESYNKSNVHWFRRRNGHTNLIWKKTRGSLQTLIKYVKNDLHKDFMLHTKTLNNIQDKIVIISSGPGMGKSTLLSHLAMETKRLHPNLWIINVNLLDNINQLSKWKDEKTNIDLIEAFKFLCSLTINTKLLVNSDDFEMKMNEDAEFSKLISVNGDQIFFSNPENKSFPGTDFSERKLLIHFYNNNSLAVLVDGFDEICPDYSNEVKNLLCTLKNSKIAHLWITSRPCNILTQLELALETFPFSLSPLTSMEQKIVLRNMWSKKFVPADRIDELTVDHFYDYWINCGGVLENFASLPLHLYMVAEVFQDYYKAYLNMSIKGGMFNDATNLTTLYEKFTNIKFLEISFGEKKRTMNLKDPHMRQIIDREFKLFVKNHKRSAAYYLLDKDLALSEYEIKNVRGFLNNIKLNEEKSDIIECTIDNRPKFVHYTFAEYYAAEHIFDKLKSLDITCVAYFLNQVLINDKYVGIRRFINSKLQRNKEIVTYLESTEAFRSIVFNTLSAQNVSFTKTALSVNMNENLEGTIEFLLNSAKSFINADNLSDFLKTIQTRRHCVICAGIKNRKETTVYNFVKLVGDIDTYKFKDLLYCLRTMKRGTYKLMLGMKGVIRTVLKQGNFDPDLLFAILTSHYEFGFTTPAHSLGTDLYEIKYIWDSLPHLTKKQCFKIFSIRDPDGLTPLHYAALKNNYNFFNTVYEILGKKEFKKICLMEDNLQFTAVCMFSFDEHYFNELKTLLEKLYEEDNVDIKDFVFNKLPKLHPKDISSCWSGNLRHGLVIGSILAKWGHIRVNPDSWLYEYSSKSSVLPIGVHAITPFRESFIGTLVP</sequence>
<evidence type="ECO:0000313" key="3">
    <source>
        <dbReference type="Proteomes" id="UP000494106"/>
    </source>
</evidence>
<evidence type="ECO:0000313" key="2">
    <source>
        <dbReference type="EMBL" id="CAB3234331.1"/>
    </source>
</evidence>